<dbReference type="STRING" id="561184.SAMN05216376_103235"/>
<reference evidence="2 3" key="1">
    <citation type="submission" date="2014-10" db="EMBL/GenBank/DDBJ databases">
        <title>Genome sequence of Ponticoccus sp. strain UMTAT08 isolated from clonal culture of toxic dinoflagellate Alexandrium tamiyavanichii.</title>
        <authorList>
            <person name="Gan H.Y."/>
            <person name="Muhd D.-D."/>
            <person name="Mohd Noor M.E."/>
            <person name="Yeong Y.S."/>
            <person name="Usup G."/>
        </authorList>
    </citation>
    <scope>NUCLEOTIDE SEQUENCE [LARGE SCALE GENOMIC DNA]</scope>
    <source>
        <strain evidence="2 3">UMTAT08</strain>
    </source>
</reference>
<protein>
    <submittedName>
        <fullName evidence="2">Uncharacterized protein</fullName>
    </submittedName>
</protein>
<dbReference type="AlphaFoldDB" id="A0A0B3RW86"/>
<sequence>MLDRLIIALTGLATAALPALAQQEITRHERIANWALFEDRGYCWMATNTRLPGSDRLMLTVDLDESVSMFIDFADGTIFDDAADHALFLGPRKVLFRSRGEWAWTYRDSPERLVETILESAEIGFEVHLADAGDMDVLKGHWETRDAQLAYDTLRASCGR</sequence>
<keyword evidence="3" id="KW-1185">Reference proteome</keyword>
<evidence type="ECO:0000313" key="2">
    <source>
        <dbReference type="EMBL" id="KHQ55195.1"/>
    </source>
</evidence>
<gene>
    <name evidence="2" type="ORF">OA50_00231</name>
</gene>
<comment type="caution">
    <text evidence="2">The sequence shown here is derived from an EMBL/GenBank/DDBJ whole genome shotgun (WGS) entry which is preliminary data.</text>
</comment>
<dbReference type="OrthoDB" id="7843371at2"/>
<name>A0A0B3RW86_9RHOB</name>
<evidence type="ECO:0000313" key="3">
    <source>
        <dbReference type="Proteomes" id="UP000030960"/>
    </source>
</evidence>
<dbReference type="EMBL" id="JSUQ01000001">
    <property type="protein sequence ID" value="KHQ55195.1"/>
    <property type="molecule type" value="Genomic_DNA"/>
</dbReference>
<dbReference type="Proteomes" id="UP000030960">
    <property type="component" value="Unassembled WGS sequence"/>
</dbReference>
<evidence type="ECO:0000256" key="1">
    <source>
        <dbReference type="SAM" id="SignalP"/>
    </source>
</evidence>
<accession>A0A0B3RW86</accession>
<dbReference type="RefSeq" id="WP_043136294.1">
    <property type="nucleotide sequence ID" value="NZ_JSUQ01000001.1"/>
</dbReference>
<feature type="signal peptide" evidence="1">
    <location>
        <begin position="1"/>
        <end position="21"/>
    </location>
</feature>
<proteinExistence type="predicted"/>
<keyword evidence="1" id="KW-0732">Signal</keyword>
<organism evidence="2 3">
    <name type="scientific">Mameliella alba</name>
    <dbReference type="NCBI Taxonomy" id="561184"/>
    <lineage>
        <taxon>Bacteria</taxon>
        <taxon>Pseudomonadati</taxon>
        <taxon>Pseudomonadota</taxon>
        <taxon>Alphaproteobacteria</taxon>
        <taxon>Rhodobacterales</taxon>
        <taxon>Roseobacteraceae</taxon>
        <taxon>Mameliella</taxon>
    </lineage>
</organism>
<feature type="chain" id="PRO_5002098757" evidence="1">
    <location>
        <begin position="22"/>
        <end position="160"/>
    </location>
</feature>